<accession>A0A1M2VJG2</accession>
<sequence length="264" mass="30827">MDSPSTDPASAGQASYRQEPAGQALYRQEPQQPLHSQDVSRRKRRLSDATAHAFVSGGKNRRADEYLSQYDAENTIRNIRWRSGKPPLRFPALVLVQRALHPPSPLSPTPNHFLNQLSQLSHRRSSIRPPGSPLVERPLSVLIRSRLKPTGGKSLPEDRLSKSSRSLRSELLVRGARGSKRRHVKKQCVKRQRVERRHIKRWRVKRRHVKRRHVKRWRVRKQQRDGKLRVKRRRVGERRVVKRHVRSRRAGNKNTSSRNKSKHV</sequence>
<organism evidence="2 3">
    <name type="scientific">Trametes pubescens</name>
    <name type="common">White-rot fungus</name>
    <dbReference type="NCBI Taxonomy" id="154538"/>
    <lineage>
        <taxon>Eukaryota</taxon>
        <taxon>Fungi</taxon>
        <taxon>Dikarya</taxon>
        <taxon>Basidiomycota</taxon>
        <taxon>Agaricomycotina</taxon>
        <taxon>Agaricomycetes</taxon>
        <taxon>Polyporales</taxon>
        <taxon>Polyporaceae</taxon>
        <taxon>Trametes</taxon>
    </lineage>
</organism>
<feature type="compositionally biased region" description="Polar residues" evidence="1">
    <location>
        <begin position="1"/>
        <end position="16"/>
    </location>
</feature>
<dbReference type="Proteomes" id="UP000184267">
    <property type="component" value="Unassembled WGS sequence"/>
</dbReference>
<feature type="compositionally biased region" description="Basic residues" evidence="1">
    <location>
        <begin position="177"/>
        <end position="193"/>
    </location>
</feature>
<evidence type="ECO:0000313" key="2">
    <source>
        <dbReference type="EMBL" id="OJT07706.1"/>
    </source>
</evidence>
<feature type="compositionally biased region" description="Basic residues" evidence="1">
    <location>
        <begin position="206"/>
        <end position="221"/>
    </location>
</feature>
<protein>
    <submittedName>
        <fullName evidence="2">Uncharacterized protein</fullName>
    </submittedName>
</protein>
<feature type="region of interest" description="Disordered" evidence="1">
    <location>
        <begin position="146"/>
        <end position="193"/>
    </location>
</feature>
<feature type="region of interest" description="Disordered" evidence="1">
    <location>
        <begin position="206"/>
        <end position="264"/>
    </location>
</feature>
<feature type="compositionally biased region" description="Low complexity" evidence="1">
    <location>
        <begin position="163"/>
        <end position="174"/>
    </location>
</feature>
<name>A0A1M2VJG2_TRAPU</name>
<comment type="caution">
    <text evidence="2">The sequence shown here is derived from an EMBL/GenBank/DDBJ whole genome shotgun (WGS) entry which is preliminary data.</text>
</comment>
<dbReference type="EMBL" id="MNAD01001132">
    <property type="protein sequence ID" value="OJT07706.1"/>
    <property type="molecule type" value="Genomic_DNA"/>
</dbReference>
<keyword evidence="3" id="KW-1185">Reference proteome</keyword>
<proteinExistence type="predicted"/>
<feature type="region of interest" description="Disordered" evidence="1">
    <location>
        <begin position="1"/>
        <end position="55"/>
    </location>
</feature>
<reference evidence="2 3" key="1">
    <citation type="submission" date="2016-10" db="EMBL/GenBank/DDBJ databases">
        <title>Genome sequence of the basidiomycete white-rot fungus Trametes pubescens.</title>
        <authorList>
            <person name="Makela M.R."/>
            <person name="Granchi Z."/>
            <person name="Peng M."/>
            <person name="De Vries R.P."/>
            <person name="Grigoriev I."/>
            <person name="Riley R."/>
            <person name="Hilden K."/>
        </authorList>
    </citation>
    <scope>NUCLEOTIDE SEQUENCE [LARGE SCALE GENOMIC DNA]</scope>
    <source>
        <strain evidence="2 3">FBCC735</strain>
    </source>
</reference>
<evidence type="ECO:0000313" key="3">
    <source>
        <dbReference type="Proteomes" id="UP000184267"/>
    </source>
</evidence>
<gene>
    <name evidence="2" type="ORF">TRAPUB_1396</name>
</gene>
<evidence type="ECO:0000256" key="1">
    <source>
        <dbReference type="SAM" id="MobiDB-lite"/>
    </source>
</evidence>
<feature type="compositionally biased region" description="Basic residues" evidence="1">
    <location>
        <begin position="229"/>
        <end position="251"/>
    </location>
</feature>
<dbReference type="AlphaFoldDB" id="A0A1M2VJG2"/>